<comment type="caution">
    <text evidence="1">The sequence shown here is derived from an EMBL/GenBank/DDBJ whole genome shotgun (WGS) entry which is preliminary data.</text>
</comment>
<proteinExistence type="predicted"/>
<dbReference type="Proteomes" id="UP001062846">
    <property type="component" value="Chromosome 7"/>
</dbReference>
<organism evidence="1 2">
    <name type="scientific">Rhododendron molle</name>
    <name type="common">Chinese azalea</name>
    <name type="synonym">Azalea mollis</name>
    <dbReference type="NCBI Taxonomy" id="49168"/>
    <lineage>
        <taxon>Eukaryota</taxon>
        <taxon>Viridiplantae</taxon>
        <taxon>Streptophyta</taxon>
        <taxon>Embryophyta</taxon>
        <taxon>Tracheophyta</taxon>
        <taxon>Spermatophyta</taxon>
        <taxon>Magnoliopsida</taxon>
        <taxon>eudicotyledons</taxon>
        <taxon>Gunneridae</taxon>
        <taxon>Pentapetalae</taxon>
        <taxon>asterids</taxon>
        <taxon>Ericales</taxon>
        <taxon>Ericaceae</taxon>
        <taxon>Ericoideae</taxon>
        <taxon>Rhodoreae</taxon>
        <taxon>Rhododendron</taxon>
    </lineage>
</organism>
<sequence length="134" mass="15254">MRLRWEGHALLIKSCPIWECNWKRGHPGEAGSEGFLGMKLELGFAAIMEGYYEDFTSIEAELWAVYGGLYRSAKGSTQDQIESDSKDVIELIKKGGTQNFPRTALLEDTRFMFQRGGHEMQHIIREKATTLLIL</sequence>
<name>A0ACC0MYE2_RHOML</name>
<gene>
    <name evidence="1" type="ORF">RHMOL_Rhmol07G0052100</name>
</gene>
<dbReference type="EMBL" id="CM046394">
    <property type="protein sequence ID" value="KAI8545601.1"/>
    <property type="molecule type" value="Genomic_DNA"/>
</dbReference>
<protein>
    <submittedName>
        <fullName evidence="1">Uncharacterized protein</fullName>
    </submittedName>
</protein>
<reference evidence="1" key="1">
    <citation type="submission" date="2022-02" db="EMBL/GenBank/DDBJ databases">
        <title>Plant Genome Project.</title>
        <authorList>
            <person name="Zhang R.-G."/>
        </authorList>
    </citation>
    <scope>NUCLEOTIDE SEQUENCE</scope>
    <source>
        <strain evidence="1">AT1</strain>
    </source>
</reference>
<accession>A0ACC0MYE2</accession>
<keyword evidence="2" id="KW-1185">Reference proteome</keyword>
<evidence type="ECO:0000313" key="2">
    <source>
        <dbReference type="Proteomes" id="UP001062846"/>
    </source>
</evidence>
<evidence type="ECO:0000313" key="1">
    <source>
        <dbReference type="EMBL" id="KAI8545601.1"/>
    </source>
</evidence>